<evidence type="ECO:0000313" key="5">
    <source>
        <dbReference type="Proteomes" id="UP001589610"/>
    </source>
</evidence>
<organism evidence="4 5">
    <name type="scientific">Streptosporangium vulgare</name>
    <dbReference type="NCBI Taxonomy" id="46190"/>
    <lineage>
        <taxon>Bacteria</taxon>
        <taxon>Bacillati</taxon>
        <taxon>Actinomycetota</taxon>
        <taxon>Actinomycetes</taxon>
        <taxon>Streptosporangiales</taxon>
        <taxon>Streptosporangiaceae</taxon>
        <taxon>Streptosporangium</taxon>
    </lineage>
</organism>
<dbReference type="PRINTS" id="PR00081">
    <property type="entry name" value="GDHRDH"/>
</dbReference>
<sequence>MTTRDGRRVVVITGASAGIGRATARRFAARGDAVALIARGADGLEGAAREVRRAGGEALTIAADTADHDQIDAAAERAEAELGPIDVWVNVAFSSVFAPFTEITPDEFRRATEVTYLGFVNGTRAALRRMLPRDHGVVVQVGSALAYRGIPLQSAYCGAKHAIQGFNESLRCELLHDKSSVRVTMVQMPAVNTPQFDWVLSRLPGHPQPVPPIYQPEIPADAILYAADHPRRREYWVGVSTAATLLANAVIPGLLDRYLGWTGYGSQQTTEVTHRDPPNLWRPADDEPGTDEGAHGSFDHKAITRSPQLWASQHHGLLAASALTAGLGALAWARGRETAGTTRPGSFEERSGGRLPPVRAVEVARAAWGLALLLAPSQVLRVLGGRGDHMAKAVARLLGARQLGQAAWSGLRPSQAVLAGGAVIDLVHAGTALALGAADHRWRHVALSDAGVALAWSLAGLRDSGKP</sequence>
<dbReference type="SUPFAM" id="SSF51735">
    <property type="entry name" value="NAD(P)-binding Rossmann-fold domains"/>
    <property type="match status" value="1"/>
</dbReference>
<reference evidence="4 5" key="1">
    <citation type="submission" date="2024-09" db="EMBL/GenBank/DDBJ databases">
        <authorList>
            <person name="Sun Q."/>
            <person name="Mori K."/>
        </authorList>
    </citation>
    <scope>NUCLEOTIDE SEQUENCE [LARGE SCALE GENOMIC DNA]</scope>
    <source>
        <strain evidence="4 5">JCM 3028</strain>
    </source>
</reference>
<dbReference type="RefSeq" id="WP_344748850.1">
    <property type="nucleotide sequence ID" value="NZ_BAAAWW010000172.1"/>
</dbReference>
<evidence type="ECO:0000256" key="3">
    <source>
        <dbReference type="SAM" id="MobiDB-lite"/>
    </source>
</evidence>
<dbReference type="Pfam" id="PF00106">
    <property type="entry name" value="adh_short"/>
    <property type="match status" value="1"/>
</dbReference>
<dbReference type="EMBL" id="JBHMBS010000043">
    <property type="protein sequence ID" value="MFB9681992.1"/>
    <property type="molecule type" value="Genomic_DNA"/>
</dbReference>
<dbReference type="PANTHER" id="PTHR44196">
    <property type="entry name" value="DEHYDROGENASE/REDUCTASE SDR FAMILY MEMBER 7B"/>
    <property type="match status" value="1"/>
</dbReference>
<dbReference type="Gene3D" id="3.40.50.720">
    <property type="entry name" value="NAD(P)-binding Rossmann-like Domain"/>
    <property type="match status" value="1"/>
</dbReference>
<dbReference type="PROSITE" id="PS00061">
    <property type="entry name" value="ADH_SHORT"/>
    <property type="match status" value="1"/>
</dbReference>
<evidence type="ECO:0000256" key="2">
    <source>
        <dbReference type="ARBA" id="ARBA00023002"/>
    </source>
</evidence>
<gene>
    <name evidence="4" type="ORF">ACFFRH_41525</name>
</gene>
<comment type="similarity">
    <text evidence="1">Belongs to the short-chain dehydrogenases/reductases (SDR) family.</text>
</comment>
<proteinExistence type="inferred from homology"/>
<accession>A0ABV5TSK0</accession>
<keyword evidence="5" id="KW-1185">Reference proteome</keyword>
<dbReference type="NCBIfam" id="NF005495">
    <property type="entry name" value="PRK07109.1"/>
    <property type="match status" value="1"/>
</dbReference>
<dbReference type="InterPro" id="IPR002347">
    <property type="entry name" value="SDR_fam"/>
</dbReference>
<dbReference type="PANTHER" id="PTHR44196:SF1">
    <property type="entry name" value="DEHYDROGENASE_REDUCTASE SDR FAMILY MEMBER 7B"/>
    <property type="match status" value="1"/>
</dbReference>
<feature type="region of interest" description="Disordered" evidence="3">
    <location>
        <begin position="268"/>
        <end position="294"/>
    </location>
</feature>
<protein>
    <submittedName>
        <fullName evidence="4">SDR family oxidoreductase</fullName>
    </submittedName>
</protein>
<dbReference type="Proteomes" id="UP001589610">
    <property type="component" value="Unassembled WGS sequence"/>
</dbReference>
<comment type="caution">
    <text evidence="4">The sequence shown here is derived from an EMBL/GenBank/DDBJ whole genome shotgun (WGS) entry which is preliminary data.</text>
</comment>
<keyword evidence="2" id="KW-0560">Oxidoreductase</keyword>
<dbReference type="InterPro" id="IPR036291">
    <property type="entry name" value="NAD(P)-bd_dom_sf"/>
</dbReference>
<name>A0ABV5TSK0_9ACTN</name>
<evidence type="ECO:0000256" key="1">
    <source>
        <dbReference type="ARBA" id="ARBA00006484"/>
    </source>
</evidence>
<dbReference type="InterPro" id="IPR020904">
    <property type="entry name" value="Sc_DH/Rdtase_CS"/>
</dbReference>
<evidence type="ECO:0000313" key="4">
    <source>
        <dbReference type="EMBL" id="MFB9681992.1"/>
    </source>
</evidence>